<dbReference type="Proteomes" id="UP000240653">
    <property type="component" value="Unassembled WGS sequence"/>
</dbReference>
<dbReference type="PANTHER" id="PTHR34413">
    <property type="entry name" value="PROPHAGE TAIL FIBER ASSEMBLY PROTEIN HOMOLOG TFAE-RELATED-RELATED"/>
    <property type="match status" value="1"/>
</dbReference>
<dbReference type="InterPro" id="IPR046454">
    <property type="entry name" value="GpA_endonuclease"/>
</dbReference>
<dbReference type="GO" id="GO:0016887">
    <property type="term" value="F:ATP hydrolysis activity"/>
    <property type="evidence" value="ECO:0007669"/>
    <property type="project" value="InterPro"/>
</dbReference>
<evidence type="ECO:0000313" key="4">
    <source>
        <dbReference type="EMBL" id="PSJ55770.1"/>
    </source>
</evidence>
<gene>
    <name evidence="4" type="ORF">C7I85_26125</name>
</gene>
<name>A0A2P7RZY3_9HYPH</name>
<dbReference type="OrthoDB" id="5181253at2"/>
<evidence type="ECO:0000256" key="1">
    <source>
        <dbReference type="SAM" id="MobiDB-lite"/>
    </source>
</evidence>
<dbReference type="Pfam" id="PF20454">
    <property type="entry name" value="GpA_nuclease"/>
    <property type="match status" value="1"/>
</dbReference>
<organism evidence="4 5">
    <name type="scientific">Pseudaminobacter soli</name>
    <name type="common">ex Li et al. 2025</name>
    <dbReference type="NCBI Taxonomy" id="1295366"/>
    <lineage>
        <taxon>Bacteria</taxon>
        <taxon>Pseudomonadati</taxon>
        <taxon>Pseudomonadota</taxon>
        <taxon>Alphaproteobacteria</taxon>
        <taxon>Hyphomicrobiales</taxon>
        <taxon>Phyllobacteriaceae</taxon>
        <taxon>Pseudaminobacter</taxon>
    </lineage>
</organism>
<dbReference type="RefSeq" id="WP_106726934.1">
    <property type="nucleotide sequence ID" value="NZ_PXYL01000022.1"/>
</dbReference>
<feature type="region of interest" description="Disordered" evidence="1">
    <location>
        <begin position="680"/>
        <end position="708"/>
    </location>
</feature>
<evidence type="ECO:0000313" key="5">
    <source>
        <dbReference type="Proteomes" id="UP000240653"/>
    </source>
</evidence>
<dbReference type="Pfam" id="PF05876">
    <property type="entry name" value="GpA_ATPase"/>
    <property type="match status" value="1"/>
</dbReference>
<protein>
    <recommendedName>
        <fullName evidence="6">Terminase</fullName>
    </recommendedName>
</protein>
<evidence type="ECO:0000259" key="2">
    <source>
        <dbReference type="Pfam" id="PF05876"/>
    </source>
</evidence>
<dbReference type="InterPro" id="IPR051220">
    <property type="entry name" value="TFA_Chaperone"/>
</dbReference>
<feature type="domain" description="Terminase large subunit GpA endonuclease" evidence="3">
    <location>
        <begin position="339"/>
        <end position="658"/>
    </location>
</feature>
<sequence length="708" mass="78481">MRNEVWARFLPPVAPPDFAQVGDVIREARPSLSPQKRVSVPEWAKEERRIALPTFRGKWSPDFAPYMNEPARMFTSRKYGAVVFCGPSRSAKSESLILNPVGHAIACKPRDTLVVCQTQDSAKQFSQRKLAPMLRANSELAERQMRGRGADNIHEKQFQGGMNLQIRWPVIGYFSQNEYFTVLLTDYDRFPEDIDGEGSGFFLARKRTQHAGSLGMTVCEGSPGRVIERDDWEPATLHEAPPCSGILSEFNQGTRGKVYWDCPHCRTAFQPLFASLHWETKGSAGESAKTTFMACPHGCVIGPDRKRDMNAAGVWLHETNDGQSLVEIDDPAVRDTDVASYWCEGPVAAMQSWEQLVLRYLQAKAAFDERGDEKALKATVTLDQGRPHQPMVRLVGDALAVETLKALAQRFPMRVIPEAARFTTIQVDVQGGRFVVSAEAVGEGLERWLIDRFDIIEPPATAPGAEPGPDGKPRRALDPGRYVEDWAVLEPLFDLAYPVAGTGFSLLPRAVIIDSGGAAGVTANAYKFLRAMRKRGYGQRLYLAKGRGGLNRERAVYQAPEKVLGTSKRRKTDIRLVMVGTDPLKDEVALALTRKEPGPNAYHLPDGLSDAAFAEFCAELRTDTGWDPKKQGIRNESLDLAVYARALAIVLKAEKIDWGNPPPWAGPIEKNPYAVKIVSAPGPDAPPKVEKAAPRQMRRQRRSGGWLR</sequence>
<reference evidence="4 5" key="1">
    <citation type="submission" date="2018-03" db="EMBL/GenBank/DDBJ databases">
        <title>The draft genome of Mesorhizobium soli JCM 19897.</title>
        <authorList>
            <person name="Li L."/>
            <person name="Liu L."/>
            <person name="Liang L."/>
            <person name="Wang T."/>
            <person name="Zhang X."/>
        </authorList>
    </citation>
    <scope>NUCLEOTIDE SEQUENCE [LARGE SCALE GENOMIC DNA]</scope>
    <source>
        <strain evidence="4 5">JCM 19897</strain>
    </source>
</reference>
<dbReference type="PANTHER" id="PTHR34413:SF2">
    <property type="entry name" value="PROPHAGE TAIL FIBER ASSEMBLY PROTEIN HOMOLOG TFAE-RELATED"/>
    <property type="match status" value="1"/>
</dbReference>
<feature type="domain" description="Phage terminase large subunit GpA ATPase" evidence="2">
    <location>
        <begin position="56"/>
        <end position="315"/>
    </location>
</feature>
<evidence type="ECO:0000259" key="3">
    <source>
        <dbReference type="Pfam" id="PF20454"/>
    </source>
</evidence>
<dbReference type="GO" id="GO:0004519">
    <property type="term" value="F:endonuclease activity"/>
    <property type="evidence" value="ECO:0007669"/>
    <property type="project" value="InterPro"/>
</dbReference>
<dbReference type="InterPro" id="IPR046453">
    <property type="entry name" value="GpA_ATPase"/>
</dbReference>
<proteinExistence type="predicted"/>
<accession>A0A2P7RZY3</accession>
<evidence type="ECO:0008006" key="6">
    <source>
        <dbReference type="Google" id="ProtNLM"/>
    </source>
</evidence>
<dbReference type="AlphaFoldDB" id="A0A2P7RZY3"/>
<comment type="caution">
    <text evidence="4">The sequence shown here is derived from an EMBL/GenBank/DDBJ whole genome shotgun (WGS) entry which is preliminary data.</text>
</comment>
<keyword evidence="5" id="KW-1185">Reference proteome</keyword>
<dbReference type="EMBL" id="PXYL01000022">
    <property type="protein sequence ID" value="PSJ55770.1"/>
    <property type="molecule type" value="Genomic_DNA"/>
</dbReference>